<feature type="signal peptide" evidence="1">
    <location>
        <begin position="1"/>
        <end position="19"/>
    </location>
</feature>
<organism evidence="2 3">
    <name type="scientific">Pedobacter flavus</name>
    <dbReference type="NCBI Taxonomy" id="3113906"/>
    <lineage>
        <taxon>Bacteria</taxon>
        <taxon>Pseudomonadati</taxon>
        <taxon>Bacteroidota</taxon>
        <taxon>Sphingobacteriia</taxon>
        <taxon>Sphingobacteriales</taxon>
        <taxon>Sphingobacteriaceae</taxon>
        <taxon>Pedobacter</taxon>
    </lineage>
</organism>
<dbReference type="Proteomes" id="UP001337681">
    <property type="component" value="Unassembled WGS sequence"/>
</dbReference>
<name>A0ABU7H1S0_9SPHI</name>
<evidence type="ECO:0000313" key="2">
    <source>
        <dbReference type="EMBL" id="MEE1885168.1"/>
    </source>
</evidence>
<dbReference type="RefSeq" id="WP_330146070.1">
    <property type="nucleotide sequence ID" value="NZ_JAZDQU010000002.1"/>
</dbReference>
<proteinExistence type="predicted"/>
<reference evidence="2 3" key="1">
    <citation type="submission" date="2024-01" db="EMBL/GenBank/DDBJ databases">
        <title>Pedobacter sp. nov., isolated from oil-contaminated soil.</title>
        <authorList>
            <person name="Le N.T.T."/>
        </authorList>
    </citation>
    <scope>NUCLEOTIDE SEQUENCE [LARGE SCALE GENOMIC DNA]</scope>
    <source>
        <strain evidence="2 3">VNH31</strain>
    </source>
</reference>
<accession>A0ABU7H1S0</accession>
<keyword evidence="1" id="KW-0732">Signal</keyword>
<protein>
    <recommendedName>
        <fullName evidence="4">Sensor of ECF-type sigma factor</fullName>
    </recommendedName>
</protein>
<evidence type="ECO:0000256" key="1">
    <source>
        <dbReference type="SAM" id="SignalP"/>
    </source>
</evidence>
<gene>
    <name evidence="2" type="ORF">VRU49_07020</name>
</gene>
<evidence type="ECO:0008006" key="4">
    <source>
        <dbReference type="Google" id="ProtNLM"/>
    </source>
</evidence>
<evidence type="ECO:0000313" key="3">
    <source>
        <dbReference type="Proteomes" id="UP001337681"/>
    </source>
</evidence>
<comment type="caution">
    <text evidence="2">The sequence shown here is derived from an EMBL/GenBank/DDBJ whole genome shotgun (WGS) entry which is preliminary data.</text>
</comment>
<keyword evidence="3" id="KW-1185">Reference proteome</keyword>
<feature type="chain" id="PRO_5047063062" description="Sensor of ECF-type sigma factor" evidence="1">
    <location>
        <begin position="20"/>
        <end position="145"/>
    </location>
</feature>
<sequence length="145" mass="17197">MKKLILIFAVIALPLLAGAQHSSRNGDVESFKIAWITEKLDLSAEEAKIFWPIYNDYNRELNTLRKNHANKLISFRKITEINELSDAEVQILITSELDYKQREVNIEKRYYEKFKSSLPIKTLAKFYRAQETFKKELLNRYRPRN</sequence>
<dbReference type="EMBL" id="JAZDQU010000002">
    <property type="protein sequence ID" value="MEE1885168.1"/>
    <property type="molecule type" value="Genomic_DNA"/>
</dbReference>